<protein>
    <recommendedName>
        <fullName evidence="4">Integrase</fullName>
    </recommendedName>
</protein>
<name>A0ABU8GL15_9ACTN</name>
<dbReference type="RefSeq" id="WP_336558551.1">
    <property type="nucleotide sequence ID" value="NZ_JBBAYL010000017.1"/>
</dbReference>
<sequence length="590" mass="66152">MQPPADYRRPELVDDSGLVVRAVGQDGRDLGTYDFRECPGSEQLRKTLVAAFARCTRVRWTSTRSCKSYANDLKLFFKEIAARKRPVRTVAQITPRVWEDWLAPSMGRRRLSSVLLEVDGLPTDTRYALTMRRLGSGHKPSRKQGYTKSEIRQVRDAAARTVRAARIRIEANAQLLQRWQAGDLDTGAPDQRWGEVLDHVIRHGDLPRQPCGHIQAWAKRELQARFREEHLPQGLLALFPSPAEIGAAAVLLICHEAWNLSVLQEMKVPQQWPNADQDSPAPAIHWVESDKPRRGTRRRHNSHNLVDAGEHTAGWAMQQVLAMTDPARRSAAHLGLSSEALLVTRRQRTRSEQSRIGDGTIYLGDQIASWVARERVAGTGLPPNLTAARLRHSVQVFLGPRNNTQRVHEDFYLRRDETVTDEAKDVVEAGLNKAVSSAYEQVRMRFIGAVDDDPEARGLAATAGITRERADQVLAGELDTAVGACEDFEHSPMTPDGPCTVSFLMCFACPNAIATARHLPRIVYLFQALEQLRAVVDSAVWRADWAGHHARVGDLVGRHTDPSRWPGLLARLGERERDLIDQMLARRLDP</sequence>
<dbReference type="Proteomes" id="UP001365781">
    <property type="component" value="Unassembled WGS sequence"/>
</dbReference>
<evidence type="ECO:0000313" key="2">
    <source>
        <dbReference type="EMBL" id="MEI5613887.1"/>
    </source>
</evidence>
<comment type="caution">
    <text evidence="2">The sequence shown here is derived from an EMBL/GenBank/DDBJ whole genome shotgun (WGS) entry which is preliminary data.</text>
</comment>
<organism evidence="2 3">
    <name type="scientific">Streptomyces brasiliscabiei</name>
    <dbReference type="NCBI Taxonomy" id="2736302"/>
    <lineage>
        <taxon>Bacteria</taxon>
        <taxon>Bacillati</taxon>
        <taxon>Actinomycetota</taxon>
        <taxon>Actinomycetes</taxon>
        <taxon>Kitasatosporales</taxon>
        <taxon>Streptomycetaceae</taxon>
        <taxon>Streptomyces</taxon>
    </lineage>
</organism>
<proteinExistence type="predicted"/>
<evidence type="ECO:0000313" key="3">
    <source>
        <dbReference type="Proteomes" id="UP001365781"/>
    </source>
</evidence>
<evidence type="ECO:0000256" key="1">
    <source>
        <dbReference type="SAM" id="MobiDB-lite"/>
    </source>
</evidence>
<evidence type="ECO:0008006" key="4">
    <source>
        <dbReference type="Google" id="ProtNLM"/>
    </source>
</evidence>
<keyword evidence="3" id="KW-1185">Reference proteome</keyword>
<dbReference type="EMBL" id="JBBAYM010000025">
    <property type="protein sequence ID" value="MEI5613887.1"/>
    <property type="molecule type" value="Genomic_DNA"/>
</dbReference>
<accession>A0ABU8GL15</accession>
<feature type="region of interest" description="Disordered" evidence="1">
    <location>
        <begin position="273"/>
        <end position="302"/>
    </location>
</feature>
<gene>
    <name evidence="2" type="ORF">WB403_32555</name>
</gene>
<reference evidence="2 3" key="1">
    <citation type="submission" date="2024-03" db="EMBL/GenBank/DDBJ databases">
        <title>First Report of Pectobacterium brasiliscabiei causing potato scab in china.</title>
        <authorList>
            <person name="Handique U."/>
        </authorList>
    </citation>
    <scope>NUCLEOTIDE SEQUENCE [LARGE SCALE GENOMIC DNA]</scope>
    <source>
        <strain evidence="2 3">ZRIMU1503</strain>
    </source>
</reference>